<dbReference type="PANTHER" id="PTHR43475:SF3">
    <property type="entry name" value="TRANSLATION INITIATION FACTOR EIF-2B SUBUNIT FAMILY PROTEIN (AFU_ORTHOLOGUE AFUA_2G14290)"/>
    <property type="match status" value="1"/>
</dbReference>
<dbReference type="InterPro" id="IPR042529">
    <property type="entry name" value="IF_2B-like_C"/>
</dbReference>
<sequence>MFRLEALVSPLRADVVSGAAVISRTAADVVRRVAVRAPADDLDGFRSVLEETAAQILDAQPSLAPVVTLLSLALRAAADDIPLDEARREVARTAEVFRDDLLRRSERAGRHLADRIGDGDRIVTLSDSSTVRAGLLRAAERCDFSAVCLQSRPMNEGEGLARRLADAEVSVTFAVDAAMASVLPGCRAVVLGADSVGDRGIVNKLGSHPLSLAARAAGVPVWVVADGTKFLPPGFPQPLDDDRPAEEVGRPHPRARVWNRYFELLPFELVECLITEDGPLDPHAASARRSVLHLPPEIARWAARRAGRAHRRAAPDTPTT</sequence>
<name>A0ABU9E5A1_9BACT</name>
<proteinExistence type="inferred from homology"/>
<dbReference type="Gene3D" id="3.40.50.10470">
    <property type="entry name" value="Translation initiation factor eif-2b, domain 2"/>
    <property type="match status" value="1"/>
</dbReference>
<accession>A0ABU9E5A1</accession>
<evidence type="ECO:0000313" key="3">
    <source>
        <dbReference type="Proteomes" id="UP001484239"/>
    </source>
</evidence>
<keyword evidence="3" id="KW-1185">Reference proteome</keyword>
<gene>
    <name evidence="2" type="ORF">WI372_02845</name>
</gene>
<dbReference type="Proteomes" id="UP001484239">
    <property type="component" value="Unassembled WGS sequence"/>
</dbReference>
<dbReference type="RefSeq" id="WP_405277928.1">
    <property type="nucleotide sequence ID" value="NZ_CP144380.1"/>
</dbReference>
<dbReference type="SUPFAM" id="SSF100950">
    <property type="entry name" value="NagB/RpiA/CoA transferase-like"/>
    <property type="match status" value="1"/>
</dbReference>
<comment type="caution">
    <text evidence="2">The sequence shown here is derived from an EMBL/GenBank/DDBJ whole genome shotgun (WGS) entry which is preliminary data.</text>
</comment>
<dbReference type="InterPro" id="IPR037171">
    <property type="entry name" value="NagB/RpiA_transferase-like"/>
</dbReference>
<reference evidence="2 3" key="1">
    <citation type="submission" date="2024-02" db="EMBL/GenBank/DDBJ databases">
        <title>A novel Gemmatimonadota bacterium.</title>
        <authorList>
            <person name="Du Z.-J."/>
            <person name="Ye Y.-Q."/>
        </authorList>
    </citation>
    <scope>NUCLEOTIDE SEQUENCE [LARGE SCALE GENOMIC DNA]</scope>
    <source>
        <strain evidence="2 3">DH-20</strain>
    </source>
</reference>
<evidence type="ECO:0000256" key="1">
    <source>
        <dbReference type="RuleBase" id="RU003814"/>
    </source>
</evidence>
<dbReference type="EMBL" id="JBBHLI010000001">
    <property type="protein sequence ID" value="MEK9499919.1"/>
    <property type="molecule type" value="Genomic_DNA"/>
</dbReference>
<comment type="similarity">
    <text evidence="1">Belongs to the eIF-2B alpha/beta/delta subunits family.</text>
</comment>
<protein>
    <submittedName>
        <fullName evidence="2">Uncharacterized protein</fullName>
    </submittedName>
</protein>
<evidence type="ECO:0000313" key="2">
    <source>
        <dbReference type="EMBL" id="MEK9499919.1"/>
    </source>
</evidence>
<organism evidence="2 3">
    <name type="scientific">Gaopeijia maritima</name>
    <dbReference type="NCBI Taxonomy" id="3119007"/>
    <lineage>
        <taxon>Bacteria</taxon>
        <taxon>Pseudomonadati</taxon>
        <taxon>Gemmatimonadota</taxon>
        <taxon>Longimicrobiia</taxon>
        <taxon>Gaopeijiales</taxon>
        <taxon>Gaopeijiaceae</taxon>
        <taxon>Gaopeijia</taxon>
    </lineage>
</organism>
<dbReference type="InterPro" id="IPR000649">
    <property type="entry name" value="IF-2B-related"/>
</dbReference>
<dbReference type="Pfam" id="PF01008">
    <property type="entry name" value="IF-2B"/>
    <property type="match status" value="1"/>
</dbReference>
<dbReference type="PANTHER" id="PTHR43475">
    <property type="entry name" value="METHYLTHIORIBOSE-1-PHOSPHATE ISOMERASE"/>
    <property type="match status" value="1"/>
</dbReference>